<feature type="transmembrane region" description="Helical" evidence="5">
    <location>
        <begin position="103"/>
        <end position="122"/>
    </location>
</feature>
<dbReference type="InterPro" id="IPR004481">
    <property type="entry name" value="K/Na/Ca-exchanger"/>
</dbReference>
<reference evidence="7 8" key="1">
    <citation type="submission" date="2017-09" db="EMBL/GenBank/DDBJ databases">
        <title>Depth-based differentiation of microbial function through sediment-hosted aquifers and enrichment of novel symbionts in the deep terrestrial subsurface.</title>
        <authorList>
            <person name="Probst A.J."/>
            <person name="Ladd B."/>
            <person name="Jarett J.K."/>
            <person name="Geller-Mcgrath D.E."/>
            <person name="Sieber C.M."/>
            <person name="Emerson J.B."/>
            <person name="Anantharaman K."/>
            <person name="Thomas B.C."/>
            <person name="Malmstrom R."/>
            <person name="Stieglmeier M."/>
            <person name="Klingl A."/>
            <person name="Woyke T."/>
            <person name="Ryan C.M."/>
            <person name="Banfield J.F."/>
        </authorList>
    </citation>
    <scope>NUCLEOTIDE SEQUENCE [LARGE SCALE GENOMIC DNA]</scope>
    <source>
        <strain evidence="7">CG22_combo_CG10-13_8_21_14_all_36_13</strain>
    </source>
</reference>
<dbReference type="PANTHER" id="PTHR10846">
    <property type="entry name" value="SODIUM/POTASSIUM/CALCIUM EXCHANGER"/>
    <property type="match status" value="1"/>
</dbReference>
<gene>
    <name evidence="7" type="ORF">COW81_02600</name>
</gene>
<dbReference type="AlphaFoldDB" id="A0A2H0DYM5"/>
<protein>
    <submittedName>
        <fullName evidence="7">Sodium:proton exchanger</fullName>
    </submittedName>
</protein>
<proteinExistence type="predicted"/>
<feature type="transmembrane region" description="Helical" evidence="5">
    <location>
        <begin position="36"/>
        <end position="60"/>
    </location>
</feature>
<dbReference type="GO" id="GO:0006874">
    <property type="term" value="P:intracellular calcium ion homeostasis"/>
    <property type="evidence" value="ECO:0007669"/>
    <property type="project" value="TreeGrafter"/>
</dbReference>
<feature type="domain" description="Sodium/calcium exchanger membrane region" evidence="6">
    <location>
        <begin position="173"/>
        <end position="314"/>
    </location>
</feature>
<dbReference type="GO" id="GO:0005886">
    <property type="term" value="C:plasma membrane"/>
    <property type="evidence" value="ECO:0007669"/>
    <property type="project" value="TreeGrafter"/>
</dbReference>
<keyword evidence="4 5" id="KW-0472">Membrane</keyword>
<dbReference type="EMBL" id="PCTT01000035">
    <property type="protein sequence ID" value="PIP86978.1"/>
    <property type="molecule type" value="Genomic_DNA"/>
</dbReference>
<evidence type="ECO:0000256" key="3">
    <source>
        <dbReference type="ARBA" id="ARBA00022989"/>
    </source>
</evidence>
<dbReference type="InterPro" id="IPR044880">
    <property type="entry name" value="NCX_ion-bd_dom_sf"/>
</dbReference>
<feature type="transmembrane region" description="Helical" evidence="5">
    <location>
        <begin position="67"/>
        <end position="91"/>
    </location>
</feature>
<feature type="transmembrane region" description="Helical" evidence="5">
    <location>
        <begin position="237"/>
        <end position="260"/>
    </location>
</feature>
<comment type="subcellular location">
    <subcellularLocation>
        <location evidence="1">Membrane</location>
        <topology evidence="1">Multi-pass membrane protein</topology>
    </subcellularLocation>
</comment>
<dbReference type="Gene3D" id="1.20.1420.30">
    <property type="entry name" value="NCX, central ion-binding region"/>
    <property type="match status" value="1"/>
</dbReference>
<keyword evidence="3 5" id="KW-1133">Transmembrane helix</keyword>
<evidence type="ECO:0000259" key="6">
    <source>
        <dbReference type="Pfam" id="PF01699"/>
    </source>
</evidence>
<evidence type="ECO:0000256" key="4">
    <source>
        <dbReference type="ARBA" id="ARBA00023136"/>
    </source>
</evidence>
<evidence type="ECO:0000313" key="7">
    <source>
        <dbReference type="EMBL" id="PIP86978.1"/>
    </source>
</evidence>
<feature type="transmembrane region" description="Helical" evidence="5">
    <location>
        <begin position="296"/>
        <end position="315"/>
    </location>
</feature>
<evidence type="ECO:0000256" key="5">
    <source>
        <dbReference type="SAM" id="Phobius"/>
    </source>
</evidence>
<name>A0A2H0DYM5_9BACT</name>
<sequence>MDYILLILGIVVLLKGADYLVSGSSAIAKKFGVSSLIIGFTVVAFGTSVPDLVVSIVAALDGQVGTVFGNVIGSNIANILLILGVIAIIKPLNIKKTTALREILFSLLAAIVLLLISNNFILGGSSDSFLTRIDGLILLLFFVVFLFYFMSPKKTSKIPTEGFKQRHNIWKEIWVIIFGVIGLYLGSKWTVESVSSIALSFGVSDFLIASTAVALGTSLPELITSVKAATRKESDLAIGNVIGSNIFNIFGVLGITFVIAPIEIQKLINIDILFLIFITMLLLSFVFIGKKYKLERWHGILFIVFYVLYIIFLLLRG</sequence>
<feature type="transmembrane region" description="Helical" evidence="5">
    <location>
        <begin position="272"/>
        <end position="290"/>
    </location>
</feature>
<keyword evidence="2 5" id="KW-0812">Transmembrane</keyword>
<comment type="caution">
    <text evidence="7">The sequence shown here is derived from an EMBL/GenBank/DDBJ whole genome shotgun (WGS) entry which is preliminary data.</text>
</comment>
<evidence type="ECO:0000313" key="8">
    <source>
        <dbReference type="Proteomes" id="UP000231143"/>
    </source>
</evidence>
<accession>A0A2H0DYM5</accession>
<evidence type="ECO:0000256" key="1">
    <source>
        <dbReference type="ARBA" id="ARBA00004141"/>
    </source>
</evidence>
<feature type="transmembrane region" description="Helical" evidence="5">
    <location>
        <begin position="129"/>
        <end position="149"/>
    </location>
</feature>
<dbReference type="Proteomes" id="UP000231143">
    <property type="component" value="Unassembled WGS sequence"/>
</dbReference>
<evidence type="ECO:0000256" key="2">
    <source>
        <dbReference type="ARBA" id="ARBA00022692"/>
    </source>
</evidence>
<dbReference type="NCBIfam" id="TIGR00367">
    <property type="entry name" value="calcium/sodium antiporter"/>
    <property type="match status" value="1"/>
</dbReference>
<organism evidence="7 8">
    <name type="scientific">Candidatus Campbellbacteria bacterium CG22_combo_CG10-13_8_21_14_all_36_13</name>
    <dbReference type="NCBI Taxonomy" id="1974529"/>
    <lineage>
        <taxon>Bacteria</taxon>
        <taxon>Candidatus Campbelliibacteriota</taxon>
    </lineage>
</organism>
<feature type="transmembrane region" description="Helical" evidence="5">
    <location>
        <begin position="169"/>
        <end position="185"/>
    </location>
</feature>
<dbReference type="GO" id="GO:0008273">
    <property type="term" value="F:calcium, potassium:sodium antiporter activity"/>
    <property type="evidence" value="ECO:0007669"/>
    <property type="project" value="TreeGrafter"/>
</dbReference>
<feature type="domain" description="Sodium/calcium exchanger membrane region" evidence="6">
    <location>
        <begin position="3"/>
        <end position="150"/>
    </location>
</feature>
<dbReference type="InterPro" id="IPR004837">
    <property type="entry name" value="NaCa_Exmemb"/>
</dbReference>
<dbReference type="GO" id="GO:0005262">
    <property type="term" value="F:calcium channel activity"/>
    <property type="evidence" value="ECO:0007669"/>
    <property type="project" value="TreeGrafter"/>
</dbReference>
<dbReference type="PANTHER" id="PTHR10846:SF8">
    <property type="entry name" value="INNER MEMBRANE PROTEIN YRBG"/>
    <property type="match status" value="1"/>
</dbReference>
<dbReference type="Pfam" id="PF01699">
    <property type="entry name" value="Na_Ca_ex"/>
    <property type="match status" value="2"/>
</dbReference>
<feature type="transmembrane region" description="Helical" evidence="5">
    <location>
        <begin position="197"/>
        <end position="217"/>
    </location>
</feature>